<reference evidence="5" key="1">
    <citation type="submission" date="2019-11" db="UniProtKB">
        <authorList>
            <consortium name="WormBaseParasite"/>
        </authorList>
    </citation>
    <scope>IDENTIFICATION</scope>
</reference>
<evidence type="ECO:0000259" key="4">
    <source>
        <dbReference type="PROSITE" id="PS50102"/>
    </source>
</evidence>
<dbReference type="InterPro" id="IPR034784">
    <property type="entry name" value="PDIP3_RRM"/>
</dbReference>
<protein>
    <submittedName>
        <fullName evidence="5">RRM domain-containing protein</fullName>
    </submittedName>
</protein>
<dbReference type="GO" id="GO:0016607">
    <property type="term" value="C:nuclear speck"/>
    <property type="evidence" value="ECO:0007669"/>
    <property type="project" value="TreeGrafter"/>
</dbReference>
<dbReference type="InterPro" id="IPR051229">
    <property type="entry name" value="ALYREF_mRNA_export"/>
</dbReference>
<name>A0A5K3EHB2_MESCO</name>
<dbReference type="InterPro" id="IPR000504">
    <property type="entry name" value="RRM_dom"/>
</dbReference>
<dbReference type="PANTHER" id="PTHR19965">
    <property type="entry name" value="RNA AND EXPORT FACTOR BINDING PROTEIN"/>
    <property type="match status" value="1"/>
</dbReference>
<dbReference type="PROSITE" id="PS50102">
    <property type="entry name" value="RRM"/>
    <property type="match status" value="1"/>
</dbReference>
<dbReference type="InterPro" id="IPR012677">
    <property type="entry name" value="Nucleotide-bd_a/b_plait_sf"/>
</dbReference>
<sequence length="278" mass="31109">MENTFEKRLIRKSVMDRLGSSKKSGMVTKRNQMATDLRVKILNNPLRSSGPPDARILLNKKKQIKNIRKKKGILNRVLSQQIDVPFLIPRRTVKNEYFQRKGPSLYLRQGNPSAHNVRESLTRTISNQPASRIDFQELASASVVSPIQGFRVEVRNLGPSVTLDDIYELFSGVGPLRSCNLVRPGLAEVVFNSATDAQSAVARYNSRELDSRPMLVTLVTPGAGFPSKPDRSAPPLTTRNSKMNTVDQSMDVGSEVINRALHRVNTDPRRPVVFHVNL</sequence>
<dbReference type="Gene3D" id="3.30.70.330">
    <property type="match status" value="1"/>
</dbReference>
<proteinExistence type="predicted"/>
<dbReference type="WBParaSite" id="MCU_000545-RA">
    <property type="protein sequence ID" value="MCU_000545-RA"/>
    <property type="gene ID" value="MCU_000545"/>
</dbReference>
<dbReference type="SMART" id="SM00360">
    <property type="entry name" value="RRM"/>
    <property type="match status" value="1"/>
</dbReference>
<accession>A0A5K3EHB2</accession>
<feature type="region of interest" description="Disordered" evidence="3">
    <location>
        <begin position="221"/>
        <end position="248"/>
    </location>
</feature>
<dbReference type="AlphaFoldDB" id="A0A5K3EHB2"/>
<evidence type="ECO:0000313" key="5">
    <source>
        <dbReference type="WBParaSite" id="MCU_000545-RA"/>
    </source>
</evidence>
<evidence type="ECO:0000256" key="3">
    <source>
        <dbReference type="SAM" id="MobiDB-lite"/>
    </source>
</evidence>
<dbReference type="Pfam" id="PF00076">
    <property type="entry name" value="RRM_1"/>
    <property type="match status" value="1"/>
</dbReference>
<feature type="domain" description="RRM" evidence="4">
    <location>
        <begin position="150"/>
        <end position="221"/>
    </location>
</feature>
<dbReference type="SUPFAM" id="SSF54928">
    <property type="entry name" value="RNA-binding domain, RBD"/>
    <property type="match status" value="1"/>
</dbReference>
<dbReference type="InterPro" id="IPR035979">
    <property type="entry name" value="RBD_domain_sf"/>
</dbReference>
<evidence type="ECO:0000256" key="2">
    <source>
        <dbReference type="PROSITE-ProRule" id="PRU00176"/>
    </source>
</evidence>
<dbReference type="GO" id="GO:0003729">
    <property type="term" value="F:mRNA binding"/>
    <property type="evidence" value="ECO:0007669"/>
    <property type="project" value="TreeGrafter"/>
</dbReference>
<dbReference type="PANTHER" id="PTHR19965:SF96">
    <property type="entry name" value="POLYMERASE DELTA-INTERACTING PROTEIN 3"/>
    <property type="match status" value="1"/>
</dbReference>
<evidence type="ECO:0000256" key="1">
    <source>
        <dbReference type="ARBA" id="ARBA00022884"/>
    </source>
</evidence>
<dbReference type="GO" id="GO:0016973">
    <property type="term" value="P:poly(A)+ mRNA export from nucleus"/>
    <property type="evidence" value="ECO:0007669"/>
    <property type="project" value="TreeGrafter"/>
</dbReference>
<organism evidence="5">
    <name type="scientific">Mesocestoides corti</name>
    <name type="common">Flatworm</name>
    <dbReference type="NCBI Taxonomy" id="53468"/>
    <lineage>
        <taxon>Eukaryota</taxon>
        <taxon>Metazoa</taxon>
        <taxon>Spiralia</taxon>
        <taxon>Lophotrochozoa</taxon>
        <taxon>Platyhelminthes</taxon>
        <taxon>Cestoda</taxon>
        <taxon>Eucestoda</taxon>
        <taxon>Cyclophyllidea</taxon>
        <taxon>Mesocestoididae</taxon>
        <taxon>Mesocestoides</taxon>
    </lineage>
</organism>
<feature type="compositionally biased region" description="Polar residues" evidence="3">
    <location>
        <begin position="235"/>
        <end position="248"/>
    </location>
</feature>
<keyword evidence="1 2" id="KW-0694">RNA-binding</keyword>
<dbReference type="CDD" id="cd12681">
    <property type="entry name" value="RRM_SKAR"/>
    <property type="match status" value="1"/>
</dbReference>